<sequence>MVGAEDARRIALSLPGTVEREQWKIPTFHTGGKMYVTIPDDQTSCAVRCPKHERDELIAAEPHKFWVPQHEAYSHWVRVRFEALDDLDELRDIITDSYRQATGEIEQ</sequence>
<keyword evidence="1" id="KW-0238">DNA-binding</keyword>
<dbReference type="RefSeq" id="WP_253765589.1">
    <property type="nucleotide sequence ID" value="NZ_JAMTCK010000001.1"/>
</dbReference>
<keyword evidence="2" id="KW-1185">Reference proteome</keyword>
<dbReference type="InterPro" id="IPR038056">
    <property type="entry name" value="YjbR-like_sf"/>
</dbReference>
<organism evidence="1 2">
    <name type="scientific">Goodfellowiella coeruleoviolacea</name>
    <dbReference type="NCBI Taxonomy" id="334858"/>
    <lineage>
        <taxon>Bacteria</taxon>
        <taxon>Bacillati</taxon>
        <taxon>Actinomycetota</taxon>
        <taxon>Actinomycetes</taxon>
        <taxon>Pseudonocardiales</taxon>
        <taxon>Pseudonocardiaceae</taxon>
        <taxon>Goodfellowiella</taxon>
    </lineage>
</organism>
<name>A0AAE3KDV0_9PSEU</name>
<accession>A0AAE3KDV0</accession>
<evidence type="ECO:0000313" key="1">
    <source>
        <dbReference type="EMBL" id="MCP2163177.1"/>
    </source>
</evidence>
<dbReference type="AlphaFoldDB" id="A0AAE3KDV0"/>
<comment type="caution">
    <text evidence="1">The sequence shown here is derived from an EMBL/GenBank/DDBJ whole genome shotgun (WGS) entry which is preliminary data.</text>
</comment>
<reference evidence="1" key="1">
    <citation type="submission" date="2022-06" db="EMBL/GenBank/DDBJ databases">
        <title>Genomic Encyclopedia of Archaeal and Bacterial Type Strains, Phase II (KMG-II): from individual species to whole genera.</title>
        <authorList>
            <person name="Goeker M."/>
        </authorList>
    </citation>
    <scope>NUCLEOTIDE SEQUENCE</scope>
    <source>
        <strain evidence="1">DSM 43935</strain>
    </source>
</reference>
<dbReference type="InterPro" id="IPR058532">
    <property type="entry name" value="YjbR/MT2646/Rv2570-like"/>
</dbReference>
<dbReference type="GO" id="GO:0003677">
    <property type="term" value="F:DNA binding"/>
    <property type="evidence" value="ECO:0007669"/>
    <property type="project" value="UniProtKB-KW"/>
</dbReference>
<protein>
    <submittedName>
        <fullName evidence="1">DNA-binding protein, MmcQ/YjbR family</fullName>
    </submittedName>
</protein>
<dbReference type="EMBL" id="JAMTCK010000001">
    <property type="protein sequence ID" value="MCP2163177.1"/>
    <property type="molecule type" value="Genomic_DNA"/>
</dbReference>
<dbReference type="Gene3D" id="3.90.1150.30">
    <property type="match status" value="1"/>
</dbReference>
<evidence type="ECO:0000313" key="2">
    <source>
        <dbReference type="Proteomes" id="UP001206128"/>
    </source>
</evidence>
<proteinExistence type="predicted"/>
<dbReference type="Proteomes" id="UP001206128">
    <property type="component" value="Unassembled WGS sequence"/>
</dbReference>
<gene>
    <name evidence="1" type="ORF">LX83_000017</name>
</gene>
<dbReference type="Pfam" id="PF04237">
    <property type="entry name" value="YjbR"/>
    <property type="match status" value="1"/>
</dbReference>
<dbReference type="SUPFAM" id="SSF142906">
    <property type="entry name" value="YjbR-like"/>
    <property type="match status" value="1"/>
</dbReference>